<dbReference type="Gene3D" id="1.10.3720.10">
    <property type="entry name" value="MetI-like"/>
    <property type="match status" value="1"/>
</dbReference>
<keyword evidence="4" id="KW-1003">Cell membrane</keyword>
<evidence type="ECO:0000259" key="9">
    <source>
        <dbReference type="PROSITE" id="PS50928"/>
    </source>
</evidence>
<evidence type="ECO:0000313" key="10">
    <source>
        <dbReference type="EMBL" id="MET3581488.1"/>
    </source>
</evidence>
<comment type="subcellular location">
    <subcellularLocation>
        <location evidence="1 8">Cell membrane</location>
        <topology evidence="1 8">Multi-pass membrane protein</topology>
    </subcellularLocation>
</comment>
<proteinExistence type="inferred from homology"/>
<dbReference type="SUPFAM" id="SSF161098">
    <property type="entry name" value="MetI-like"/>
    <property type="match status" value="1"/>
</dbReference>
<feature type="transmembrane region" description="Helical" evidence="8">
    <location>
        <begin position="399"/>
        <end position="423"/>
    </location>
</feature>
<sequence length="434" mass="46786">MTLPYGDVGLVMTQTDTPAPSIASSTAHVVIRSPVKSDNRRRTVRAALPAAPLLIFLLLFLVIPIGSIVHTAVSDGEIARALPLTTQALQAWDGDKLPTDAVYMTLGHELEAAGHAGSVRPLGRRVGYELSRGMNVILNAQRVLSSDFDRADPQAWKAQLIEADPAWGQSGVWSILKHYDGRYSAFYLRWATGFPTKIEADGRSSQETSYDFRSIYLRTILISLVVTGLTVVIGYPVAYVIANASGRTAAVLLFFILLPFWTSLLVRTMSWIVFLQTNGVLNNALAGAGLISEPLPLLYTRMATIVAMIQIQLPFTVLPMISVMRAIPANQVKAARSLGAGPLLAHRTIFLPQAVPGIAAGGLLTFVLCLGFYLTPALVGGPSDQMVSFFIARFTNEDLNWGLASALSAVLIFGAGLVALPLGRHIARHSSDRI</sequence>
<keyword evidence="3 8" id="KW-0813">Transport</keyword>
<dbReference type="PROSITE" id="PS50928">
    <property type="entry name" value="ABC_TM1"/>
    <property type="match status" value="1"/>
</dbReference>
<organism evidence="10 11">
    <name type="scientific">Mesorhizobium robiniae</name>
    <dbReference type="NCBI Taxonomy" id="559315"/>
    <lineage>
        <taxon>Bacteria</taxon>
        <taxon>Pseudomonadati</taxon>
        <taxon>Pseudomonadota</taxon>
        <taxon>Alphaproteobacteria</taxon>
        <taxon>Hyphomicrobiales</taxon>
        <taxon>Phyllobacteriaceae</taxon>
        <taxon>Mesorhizobium</taxon>
    </lineage>
</organism>
<reference evidence="10 11" key="1">
    <citation type="submission" date="2024-06" db="EMBL/GenBank/DDBJ databases">
        <title>Genomic Encyclopedia of Type Strains, Phase IV (KMG-IV): sequencing the most valuable type-strain genomes for metagenomic binning, comparative biology and taxonomic classification.</title>
        <authorList>
            <person name="Goeker M."/>
        </authorList>
    </citation>
    <scope>NUCLEOTIDE SEQUENCE [LARGE SCALE GENOMIC DNA]</scope>
    <source>
        <strain evidence="10 11">DSM 100022</strain>
    </source>
</reference>
<protein>
    <submittedName>
        <fullName evidence="10">Spermidine/putrescine transport system permease protein</fullName>
    </submittedName>
</protein>
<accession>A0ABV2GT71</accession>
<evidence type="ECO:0000256" key="8">
    <source>
        <dbReference type="RuleBase" id="RU363032"/>
    </source>
</evidence>
<evidence type="ECO:0000256" key="7">
    <source>
        <dbReference type="ARBA" id="ARBA00023136"/>
    </source>
</evidence>
<feature type="transmembrane region" description="Helical" evidence="8">
    <location>
        <begin position="50"/>
        <end position="73"/>
    </location>
</feature>
<dbReference type="PANTHER" id="PTHR42929">
    <property type="entry name" value="INNER MEMBRANE ABC TRANSPORTER PERMEASE PROTEIN YDCU-RELATED-RELATED"/>
    <property type="match status" value="1"/>
</dbReference>
<gene>
    <name evidence="10" type="ORF">ABID19_004539</name>
</gene>
<evidence type="ECO:0000256" key="1">
    <source>
        <dbReference type="ARBA" id="ARBA00004651"/>
    </source>
</evidence>
<comment type="caution">
    <text evidence="10">The sequence shown here is derived from an EMBL/GenBank/DDBJ whole genome shotgun (WGS) entry which is preliminary data.</text>
</comment>
<keyword evidence="7 8" id="KW-0472">Membrane</keyword>
<keyword evidence="11" id="KW-1185">Reference proteome</keyword>
<dbReference type="InterPro" id="IPR000515">
    <property type="entry name" value="MetI-like"/>
</dbReference>
<feature type="transmembrane region" description="Helical" evidence="8">
    <location>
        <begin position="298"/>
        <end position="318"/>
    </location>
</feature>
<dbReference type="EMBL" id="JBEPMC010000008">
    <property type="protein sequence ID" value="MET3581488.1"/>
    <property type="molecule type" value="Genomic_DNA"/>
</dbReference>
<evidence type="ECO:0000256" key="6">
    <source>
        <dbReference type="ARBA" id="ARBA00022989"/>
    </source>
</evidence>
<keyword evidence="6 8" id="KW-1133">Transmembrane helix</keyword>
<evidence type="ECO:0000256" key="5">
    <source>
        <dbReference type="ARBA" id="ARBA00022692"/>
    </source>
</evidence>
<evidence type="ECO:0000256" key="4">
    <source>
        <dbReference type="ARBA" id="ARBA00022475"/>
    </source>
</evidence>
<dbReference type="Proteomes" id="UP001549204">
    <property type="component" value="Unassembled WGS sequence"/>
</dbReference>
<feature type="domain" description="ABC transmembrane type-1" evidence="9">
    <location>
        <begin position="216"/>
        <end position="422"/>
    </location>
</feature>
<keyword evidence="5 8" id="KW-0812">Transmembrane</keyword>
<evidence type="ECO:0000256" key="3">
    <source>
        <dbReference type="ARBA" id="ARBA00022448"/>
    </source>
</evidence>
<dbReference type="CDD" id="cd06261">
    <property type="entry name" value="TM_PBP2"/>
    <property type="match status" value="1"/>
</dbReference>
<dbReference type="Pfam" id="PF00528">
    <property type="entry name" value="BPD_transp_1"/>
    <property type="match status" value="1"/>
</dbReference>
<dbReference type="PANTHER" id="PTHR42929:SF5">
    <property type="entry name" value="ABC TRANSPORTER PERMEASE PROTEIN"/>
    <property type="match status" value="1"/>
</dbReference>
<comment type="similarity">
    <text evidence="2">Belongs to the binding-protein-dependent transport system permease family. CysTW subfamily.</text>
</comment>
<dbReference type="InterPro" id="IPR035906">
    <property type="entry name" value="MetI-like_sf"/>
</dbReference>
<feature type="transmembrane region" description="Helical" evidence="8">
    <location>
        <begin position="248"/>
        <end position="266"/>
    </location>
</feature>
<feature type="transmembrane region" description="Helical" evidence="8">
    <location>
        <begin position="357"/>
        <end position="379"/>
    </location>
</feature>
<evidence type="ECO:0000256" key="2">
    <source>
        <dbReference type="ARBA" id="ARBA00007069"/>
    </source>
</evidence>
<feature type="transmembrane region" description="Helical" evidence="8">
    <location>
        <begin position="215"/>
        <end position="242"/>
    </location>
</feature>
<dbReference type="RefSeq" id="WP_354493137.1">
    <property type="nucleotide sequence ID" value="NZ_JBEPMC010000008.1"/>
</dbReference>
<evidence type="ECO:0000313" key="11">
    <source>
        <dbReference type="Proteomes" id="UP001549204"/>
    </source>
</evidence>
<name>A0ABV2GT71_9HYPH</name>